<name>A0A183CKE4_GLOPA</name>
<feature type="domain" description="RRM" evidence="3">
    <location>
        <begin position="41"/>
        <end position="82"/>
    </location>
</feature>
<reference evidence="5" key="2">
    <citation type="submission" date="2016-06" db="UniProtKB">
        <authorList>
            <consortium name="WormBaseParasite"/>
        </authorList>
    </citation>
    <scope>IDENTIFICATION</scope>
</reference>
<dbReference type="SUPFAM" id="SSF54928">
    <property type="entry name" value="RNA-binding domain, RBD"/>
    <property type="match status" value="1"/>
</dbReference>
<reference evidence="4" key="1">
    <citation type="submission" date="2014-05" db="EMBL/GenBank/DDBJ databases">
        <title>The genome and life-stage specific transcriptomes of Globodera pallida elucidate key aspects of plant parasitism by a cyst nematode.</title>
        <authorList>
            <person name="Cotton J.A."/>
            <person name="Lilley C.J."/>
            <person name="Jones L.M."/>
            <person name="Kikuchi T."/>
            <person name="Reid A.J."/>
            <person name="Thorpe P."/>
            <person name="Tsai I.J."/>
            <person name="Beasley H."/>
            <person name="Blok V."/>
            <person name="Cock P.J.A."/>
            <person name="Van den Akker S.E."/>
            <person name="Holroyd N."/>
            <person name="Hunt M."/>
            <person name="Mantelin S."/>
            <person name="Naghra H."/>
            <person name="Pain A."/>
            <person name="Palomares-Rius J.E."/>
            <person name="Zarowiecki M."/>
            <person name="Berriman M."/>
            <person name="Jones J.T."/>
            <person name="Urwin P.E."/>
        </authorList>
    </citation>
    <scope>NUCLEOTIDE SEQUENCE [LARGE SCALE GENOMIC DNA]</scope>
    <source>
        <strain evidence="4">Lindley</strain>
    </source>
</reference>
<dbReference type="WBParaSite" id="GPLIN_001335000">
    <property type="protein sequence ID" value="GPLIN_001335000"/>
    <property type="gene ID" value="GPLIN_001335000"/>
</dbReference>
<proteinExistence type="predicted"/>
<evidence type="ECO:0000259" key="3">
    <source>
        <dbReference type="PROSITE" id="PS50102"/>
    </source>
</evidence>
<protein>
    <submittedName>
        <fullName evidence="5">RRM domain-containing protein</fullName>
    </submittedName>
</protein>
<organism evidence="4 5">
    <name type="scientific">Globodera pallida</name>
    <name type="common">Potato cyst nematode worm</name>
    <name type="synonym">Heterodera pallida</name>
    <dbReference type="NCBI Taxonomy" id="36090"/>
    <lineage>
        <taxon>Eukaryota</taxon>
        <taxon>Metazoa</taxon>
        <taxon>Ecdysozoa</taxon>
        <taxon>Nematoda</taxon>
        <taxon>Chromadorea</taxon>
        <taxon>Rhabditida</taxon>
        <taxon>Tylenchina</taxon>
        <taxon>Tylenchomorpha</taxon>
        <taxon>Tylenchoidea</taxon>
        <taxon>Heteroderidae</taxon>
        <taxon>Heteroderinae</taxon>
        <taxon>Globodera</taxon>
    </lineage>
</organism>
<evidence type="ECO:0000313" key="5">
    <source>
        <dbReference type="WBParaSite" id="GPLIN_001335000"/>
    </source>
</evidence>
<dbReference type="InterPro" id="IPR035979">
    <property type="entry name" value="RBD_domain_sf"/>
</dbReference>
<keyword evidence="1" id="KW-0694">RNA-binding</keyword>
<evidence type="ECO:0000256" key="2">
    <source>
        <dbReference type="SAM" id="MobiDB-lite"/>
    </source>
</evidence>
<keyword evidence="4" id="KW-1185">Reference proteome</keyword>
<feature type="region of interest" description="Disordered" evidence="2">
    <location>
        <begin position="1"/>
        <end position="33"/>
    </location>
</feature>
<evidence type="ECO:0000256" key="1">
    <source>
        <dbReference type="PROSITE-ProRule" id="PRU00176"/>
    </source>
</evidence>
<evidence type="ECO:0000313" key="4">
    <source>
        <dbReference type="Proteomes" id="UP000050741"/>
    </source>
</evidence>
<dbReference type="Gene3D" id="3.30.70.330">
    <property type="match status" value="1"/>
</dbReference>
<dbReference type="Proteomes" id="UP000050741">
    <property type="component" value="Unassembled WGS sequence"/>
</dbReference>
<dbReference type="AlphaFoldDB" id="A0A183CKE4"/>
<dbReference type="Pfam" id="PF00076">
    <property type="entry name" value="RRM_1"/>
    <property type="match status" value="1"/>
</dbReference>
<dbReference type="InterPro" id="IPR012677">
    <property type="entry name" value="Nucleotide-bd_a/b_plait_sf"/>
</dbReference>
<accession>A0A183CKE4</accession>
<sequence length="82" mass="9456">MLHRRRDMDSESVEHGEKCVTGNDTSSLTSDEKGCPDADTIKMFIGQIPKIWDEQQLKEYFEEFGPIYQLSVLRDKETASSR</sequence>
<feature type="compositionally biased region" description="Basic and acidic residues" evidence="2">
    <location>
        <begin position="1"/>
        <end position="18"/>
    </location>
</feature>
<dbReference type="InterPro" id="IPR000504">
    <property type="entry name" value="RRM_dom"/>
</dbReference>
<dbReference type="PROSITE" id="PS50102">
    <property type="entry name" value="RRM"/>
    <property type="match status" value="1"/>
</dbReference>
<dbReference type="GO" id="GO:0003723">
    <property type="term" value="F:RNA binding"/>
    <property type="evidence" value="ECO:0007669"/>
    <property type="project" value="UniProtKB-UniRule"/>
</dbReference>